<protein>
    <submittedName>
        <fullName evidence="1">Uncharacterized protein</fullName>
    </submittedName>
</protein>
<evidence type="ECO:0000313" key="2">
    <source>
        <dbReference type="Proteomes" id="UP001281761"/>
    </source>
</evidence>
<sequence>MTKIVRLRFGSSSLCLSVETIPRTLALNNTWFSSCSSSGKAGSLVLSLPIDTVHPSSADSNTIASKSLYNNWFEENSGFNASDIFVDETALALFDAASFEEMSSYSQSSQRSEAQYAQHLSFVQNTTQPAQFGVVPMPVGVHVAAPVTAPQFNARPLLFSTTNQETRP</sequence>
<gene>
    <name evidence="1" type="ORF">BLNAU_13672</name>
</gene>
<accession>A0ABQ9XJ33</accession>
<proteinExistence type="predicted"/>
<dbReference type="PROSITE" id="PS51257">
    <property type="entry name" value="PROKAR_LIPOPROTEIN"/>
    <property type="match status" value="1"/>
</dbReference>
<dbReference type="Proteomes" id="UP001281761">
    <property type="component" value="Unassembled WGS sequence"/>
</dbReference>
<reference evidence="1 2" key="1">
    <citation type="journal article" date="2022" name="bioRxiv">
        <title>Genomics of Preaxostyla Flagellates Illuminates Evolutionary Transitions and the Path Towards Mitochondrial Loss.</title>
        <authorList>
            <person name="Novak L.V.F."/>
            <person name="Treitli S.C."/>
            <person name="Pyrih J."/>
            <person name="Halakuc P."/>
            <person name="Pipaliya S.V."/>
            <person name="Vacek V."/>
            <person name="Brzon O."/>
            <person name="Soukal P."/>
            <person name="Eme L."/>
            <person name="Dacks J.B."/>
            <person name="Karnkowska A."/>
            <person name="Elias M."/>
            <person name="Hampl V."/>
        </authorList>
    </citation>
    <scope>NUCLEOTIDE SEQUENCE [LARGE SCALE GENOMIC DNA]</scope>
    <source>
        <strain evidence="1">NAU3</strain>
        <tissue evidence="1">Gut</tissue>
    </source>
</reference>
<organism evidence="1 2">
    <name type="scientific">Blattamonas nauphoetae</name>
    <dbReference type="NCBI Taxonomy" id="2049346"/>
    <lineage>
        <taxon>Eukaryota</taxon>
        <taxon>Metamonada</taxon>
        <taxon>Preaxostyla</taxon>
        <taxon>Oxymonadida</taxon>
        <taxon>Blattamonas</taxon>
    </lineage>
</organism>
<dbReference type="EMBL" id="JARBJD010000119">
    <property type="protein sequence ID" value="KAK2951392.1"/>
    <property type="molecule type" value="Genomic_DNA"/>
</dbReference>
<evidence type="ECO:0000313" key="1">
    <source>
        <dbReference type="EMBL" id="KAK2951392.1"/>
    </source>
</evidence>
<comment type="caution">
    <text evidence="1">The sequence shown here is derived from an EMBL/GenBank/DDBJ whole genome shotgun (WGS) entry which is preliminary data.</text>
</comment>
<name>A0ABQ9XJ33_9EUKA</name>
<keyword evidence="2" id="KW-1185">Reference proteome</keyword>